<gene>
    <name evidence="2" type="ORF">Plil01_000492500</name>
</gene>
<feature type="compositionally biased region" description="Low complexity" evidence="1">
    <location>
        <begin position="108"/>
        <end position="122"/>
    </location>
</feature>
<feature type="region of interest" description="Disordered" evidence="1">
    <location>
        <begin position="77"/>
        <end position="369"/>
    </location>
</feature>
<reference evidence="2" key="1">
    <citation type="submission" date="2023-04" db="EMBL/GenBank/DDBJ databases">
        <title>Phytophthora lilii NBRC 32176.</title>
        <authorList>
            <person name="Ichikawa N."/>
            <person name="Sato H."/>
            <person name="Tonouchi N."/>
        </authorList>
    </citation>
    <scope>NUCLEOTIDE SEQUENCE</scope>
    <source>
        <strain evidence="2">NBRC 32176</strain>
    </source>
</reference>
<comment type="caution">
    <text evidence="2">The sequence shown here is derived from an EMBL/GenBank/DDBJ whole genome shotgun (WGS) entry which is preliminary data.</text>
</comment>
<sequence length="369" mass="38018">MARTLRVWLQGLAVAAAIFVIAEVHSLGVGLVTGQIKGYDGHTATDGLEWRLQAGSNKYHDNSNLPLDVPRTRELSSLASKGKTPFVDTEASTSGQKTGKKNKKSSDELSSSPTDSSSTQQELQTTGTPTAPRVETTMGKASSSQDAETEQSESTVPATIATENIGSDVTLTGQGSRADKPPSGKSHTTGEMDEADNTKVTPTSLESLADTSEDKSHFKKTTGETNKTTTPPLIDQQSALPSTSTESDTAPSTDKIKKQATSLLPQKHSIQTSTSPSTSSAAGEDDSSPGKSDTSGNGNGNGNGKSNDKSVDNANENGHEHGKKATSTSTPASSAAGEDDSSPGTSATSGNGNGDIDVDSGVFSGRRGR</sequence>
<feature type="compositionally biased region" description="Polar residues" evidence="1">
    <location>
        <begin position="235"/>
        <end position="252"/>
    </location>
</feature>
<evidence type="ECO:0000313" key="3">
    <source>
        <dbReference type="Proteomes" id="UP001165083"/>
    </source>
</evidence>
<organism evidence="2 3">
    <name type="scientific">Phytophthora lilii</name>
    <dbReference type="NCBI Taxonomy" id="2077276"/>
    <lineage>
        <taxon>Eukaryota</taxon>
        <taxon>Sar</taxon>
        <taxon>Stramenopiles</taxon>
        <taxon>Oomycota</taxon>
        <taxon>Peronosporomycetes</taxon>
        <taxon>Peronosporales</taxon>
        <taxon>Peronosporaceae</taxon>
        <taxon>Phytophthora</taxon>
    </lineage>
</organism>
<proteinExistence type="predicted"/>
<evidence type="ECO:0000313" key="2">
    <source>
        <dbReference type="EMBL" id="GMF14749.1"/>
    </source>
</evidence>
<protein>
    <submittedName>
        <fullName evidence="2">Unnamed protein product</fullName>
    </submittedName>
</protein>
<evidence type="ECO:0000256" key="1">
    <source>
        <dbReference type="SAM" id="MobiDB-lite"/>
    </source>
</evidence>
<feature type="compositionally biased region" description="Polar residues" evidence="1">
    <location>
        <begin position="139"/>
        <end position="175"/>
    </location>
</feature>
<keyword evidence="3" id="KW-1185">Reference proteome</keyword>
<accession>A0A9W6WSR8</accession>
<dbReference type="AlphaFoldDB" id="A0A9W6WSR8"/>
<feature type="compositionally biased region" description="Polar residues" evidence="1">
    <location>
        <begin position="198"/>
        <end position="210"/>
    </location>
</feature>
<dbReference type="EMBL" id="BSXW01000205">
    <property type="protein sequence ID" value="GMF14749.1"/>
    <property type="molecule type" value="Genomic_DNA"/>
</dbReference>
<feature type="compositionally biased region" description="Polar residues" evidence="1">
    <location>
        <begin position="259"/>
        <end position="271"/>
    </location>
</feature>
<dbReference type="Proteomes" id="UP001165083">
    <property type="component" value="Unassembled WGS sequence"/>
</dbReference>
<feature type="compositionally biased region" description="Low complexity" evidence="1">
    <location>
        <begin position="325"/>
        <end position="336"/>
    </location>
</feature>
<name>A0A9W6WSR8_9STRA</name>